<evidence type="ECO:0000256" key="1">
    <source>
        <dbReference type="SAM" id="MobiDB-lite"/>
    </source>
</evidence>
<gene>
    <name evidence="2" type="ORF">NLI96_g9591</name>
</gene>
<comment type="caution">
    <text evidence="2">The sequence shown here is derived from an EMBL/GenBank/DDBJ whole genome shotgun (WGS) entry which is preliminary data.</text>
</comment>
<accession>A0AAD5UV70</accession>
<feature type="region of interest" description="Disordered" evidence="1">
    <location>
        <begin position="1"/>
        <end position="27"/>
    </location>
</feature>
<reference evidence="2" key="1">
    <citation type="submission" date="2022-07" db="EMBL/GenBank/DDBJ databases">
        <title>Genome Sequence of Physisporinus lineatus.</title>
        <authorList>
            <person name="Buettner E."/>
        </authorList>
    </citation>
    <scope>NUCLEOTIDE SEQUENCE</scope>
    <source>
        <strain evidence="2">VT162</strain>
    </source>
</reference>
<proteinExistence type="predicted"/>
<dbReference type="EMBL" id="JANAWD010000492">
    <property type="protein sequence ID" value="KAJ3478687.1"/>
    <property type="molecule type" value="Genomic_DNA"/>
</dbReference>
<evidence type="ECO:0000313" key="2">
    <source>
        <dbReference type="EMBL" id="KAJ3478687.1"/>
    </source>
</evidence>
<name>A0AAD5UV70_9APHY</name>
<sequence>MPPSPRQHLSPSKDHSNVQPSWRTTWKIDSESGKHKLVVTPCISGRTPLPIPKSVPEVLQTPRGNLPQNPHEQRTPGPDRDTETPERTVSAPPYTNFFDWSSASALPQRSLSLVCGAPNAKRRVWLPSHRGLPRAKIHFLSSGIPGVRVSQFIRDPTRSRIMDNYSQVCTIRKQYGIRTVKVMISWPGYDDFRHTINLMQVLCMGDLLHELCRIISKFRHHVSTTTCRDPLWRLGPGHIAFEDIWITGFGYSHCGHWAPAIEVEV</sequence>
<keyword evidence="3" id="KW-1185">Reference proteome</keyword>
<dbReference type="AlphaFoldDB" id="A0AAD5UV70"/>
<feature type="compositionally biased region" description="Basic and acidic residues" evidence="1">
    <location>
        <begin position="71"/>
        <end position="86"/>
    </location>
</feature>
<organism evidence="2 3">
    <name type="scientific">Meripilus lineatus</name>
    <dbReference type="NCBI Taxonomy" id="2056292"/>
    <lineage>
        <taxon>Eukaryota</taxon>
        <taxon>Fungi</taxon>
        <taxon>Dikarya</taxon>
        <taxon>Basidiomycota</taxon>
        <taxon>Agaricomycotina</taxon>
        <taxon>Agaricomycetes</taxon>
        <taxon>Polyporales</taxon>
        <taxon>Meripilaceae</taxon>
        <taxon>Meripilus</taxon>
    </lineage>
</organism>
<evidence type="ECO:0000313" key="3">
    <source>
        <dbReference type="Proteomes" id="UP001212997"/>
    </source>
</evidence>
<protein>
    <submittedName>
        <fullName evidence="2">Uncharacterized protein</fullName>
    </submittedName>
</protein>
<dbReference type="Proteomes" id="UP001212997">
    <property type="component" value="Unassembled WGS sequence"/>
</dbReference>
<feature type="region of interest" description="Disordered" evidence="1">
    <location>
        <begin position="41"/>
        <end position="88"/>
    </location>
</feature>